<accession>A0A4D6MY68</accession>
<keyword evidence="2" id="KW-1185">Reference proteome</keyword>
<name>A0A4D6MY68_VIGUN</name>
<dbReference type="AlphaFoldDB" id="A0A4D6MY68"/>
<evidence type="ECO:0000313" key="1">
    <source>
        <dbReference type="EMBL" id="QCE06406.1"/>
    </source>
</evidence>
<sequence length="65" mass="7230">MATKFVVSGTASAWRWKQFRQAVVAEVVIYGALGAWRHVSPARRSGSWQRLAARVPRQANYTVAA</sequence>
<protein>
    <submittedName>
        <fullName evidence="1">Uncharacterized protein</fullName>
    </submittedName>
</protein>
<proteinExistence type="predicted"/>
<dbReference type="Proteomes" id="UP000501690">
    <property type="component" value="Linkage Group LG9"/>
</dbReference>
<gene>
    <name evidence="1" type="ORF">DEO72_LG9g1418</name>
</gene>
<reference evidence="1 2" key="1">
    <citation type="submission" date="2019-04" db="EMBL/GenBank/DDBJ databases">
        <title>An improved genome assembly and genetic linkage map for asparagus bean, Vigna unguiculata ssp. sesquipedialis.</title>
        <authorList>
            <person name="Xia Q."/>
            <person name="Zhang R."/>
            <person name="Dong Y."/>
        </authorList>
    </citation>
    <scope>NUCLEOTIDE SEQUENCE [LARGE SCALE GENOMIC DNA]</scope>
    <source>
        <tissue evidence="1">Leaf</tissue>
    </source>
</reference>
<evidence type="ECO:0000313" key="2">
    <source>
        <dbReference type="Proteomes" id="UP000501690"/>
    </source>
</evidence>
<organism evidence="1 2">
    <name type="scientific">Vigna unguiculata</name>
    <name type="common">Cowpea</name>
    <dbReference type="NCBI Taxonomy" id="3917"/>
    <lineage>
        <taxon>Eukaryota</taxon>
        <taxon>Viridiplantae</taxon>
        <taxon>Streptophyta</taxon>
        <taxon>Embryophyta</taxon>
        <taxon>Tracheophyta</taxon>
        <taxon>Spermatophyta</taxon>
        <taxon>Magnoliopsida</taxon>
        <taxon>eudicotyledons</taxon>
        <taxon>Gunneridae</taxon>
        <taxon>Pentapetalae</taxon>
        <taxon>rosids</taxon>
        <taxon>fabids</taxon>
        <taxon>Fabales</taxon>
        <taxon>Fabaceae</taxon>
        <taxon>Papilionoideae</taxon>
        <taxon>50 kb inversion clade</taxon>
        <taxon>NPAAA clade</taxon>
        <taxon>indigoferoid/millettioid clade</taxon>
        <taxon>Phaseoleae</taxon>
        <taxon>Vigna</taxon>
    </lineage>
</organism>
<dbReference type="EMBL" id="CP039353">
    <property type="protein sequence ID" value="QCE06406.1"/>
    <property type="molecule type" value="Genomic_DNA"/>
</dbReference>